<dbReference type="Pfam" id="PF02518">
    <property type="entry name" value="HATPase_c"/>
    <property type="match status" value="1"/>
</dbReference>
<keyword evidence="8" id="KW-0732">Signal</keyword>
<dbReference type="PROSITE" id="PS00041">
    <property type="entry name" value="HTH_ARAC_FAMILY_1"/>
    <property type="match status" value="1"/>
</dbReference>
<dbReference type="SMART" id="SM00388">
    <property type="entry name" value="HisKA"/>
    <property type="match status" value="1"/>
</dbReference>
<dbReference type="InterPro" id="IPR011110">
    <property type="entry name" value="Reg_prop"/>
</dbReference>
<gene>
    <name evidence="12" type="ORF">B5F97_05655</name>
</gene>
<keyword evidence="3 7" id="KW-0597">Phosphoprotein</keyword>
<feature type="signal peptide" evidence="8">
    <location>
        <begin position="1"/>
        <end position="19"/>
    </location>
</feature>
<feature type="chain" id="PRO_5012124545" description="histidine kinase" evidence="8">
    <location>
        <begin position="20"/>
        <end position="1432"/>
    </location>
</feature>
<evidence type="ECO:0000256" key="7">
    <source>
        <dbReference type="PROSITE-ProRule" id="PRU00169"/>
    </source>
</evidence>
<evidence type="ECO:0000256" key="4">
    <source>
        <dbReference type="ARBA" id="ARBA00023015"/>
    </source>
</evidence>
<dbReference type="PANTHER" id="PTHR43547">
    <property type="entry name" value="TWO-COMPONENT HISTIDINE KINASE"/>
    <property type="match status" value="1"/>
</dbReference>
<dbReference type="GO" id="GO:0003700">
    <property type="term" value="F:DNA-binding transcription factor activity"/>
    <property type="evidence" value="ECO:0007669"/>
    <property type="project" value="InterPro"/>
</dbReference>
<dbReference type="InterPro" id="IPR009057">
    <property type="entry name" value="Homeodomain-like_sf"/>
</dbReference>
<dbReference type="Pfam" id="PF00072">
    <property type="entry name" value="Response_reg"/>
    <property type="match status" value="1"/>
</dbReference>
<dbReference type="Pfam" id="PF12833">
    <property type="entry name" value="HTH_18"/>
    <property type="match status" value="1"/>
</dbReference>
<dbReference type="InterPro" id="IPR015943">
    <property type="entry name" value="WD40/YVTN_repeat-like_dom_sf"/>
</dbReference>
<dbReference type="InterPro" id="IPR036890">
    <property type="entry name" value="HATPase_C_sf"/>
</dbReference>
<dbReference type="Pfam" id="PF07495">
    <property type="entry name" value="Y_Y_Y"/>
    <property type="match status" value="1"/>
</dbReference>
<feature type="modified residue" description="4-aspartylphosphate" evidence="7">
    <location>
        <position position="1223"/>
    </location>
</feature>
<dbReference type="EC" id="2.7.13.3" evidence="2"/>
<dbReference type="Gene3D" id="2.130.10.10">
    <property type="entry name" value="YVTN repeat-like/Quinoprotein amine dehydrogenase"/>
    <property type="match status" value="3"/>
</dbReference>
<dbReference type="Gene3D" id="1.10.287.130">
    <property type="match status" value="1"/>
</dbReference>
<evidence type="ECO:0000259" key="9">
    <source>
        <dbReference type="PROSITE" id="PS01124"/>
    </source>
</evidence>
<dbReference type="SUPFAM" id="SSF55874">
    <property type="entry name" value="ATPase domain of HSP90 chaperone/DNA topoisomerase II/histidine kinase"/>
    <property type="match status" value="1"/>
</dbReference>
<keyword evidence="4" id="KW-0805">Transcription regulation</keyword>
<proteinExistence type="predicted"/>
<dbReference type="Proteomes" id="UP000195386">
    <property type="component" value="Unassembled WGS sequence"/>
</dbReference>
<evidence type="ECO:0000256" key="5">
    <source>
        <dbReference type="ARBA" id="ARBA00023125"/>
    </source>
</evidence>
<dbReference type="InterPro" id="IPR013783">
    <property type="entry name" value="Ig-like_fold"/>
</dbReference>
<dbReference type="SUPFAM" id="SSF52172">
    <property type="entry name" value="CheY-like"/>
    <property type="match status" value="1"/>
</dbReference>
<comment type="caution">
    <text evidence="12">The sequence shown here is derived from an EMBL/GenBank/DDBJ whole genome shotgun (WGS) entry which is preliminary data.</text>
</comment>
<evidence type="ECO:0000256" key="3">
    <source>
        <dbReference type="ARBA" id="ARBA00022553"/>
    </source>
</evidence>
<dbReference type="Gene3D" id="3.30.565.10">
    <property type="entry name" value="Histidine kinase-like ATPase, C-terminal domain"/>
    <property type="match status" value="1"/>
</dbReference>
<feature type="domain" description="Response regulatory" evidence="11">
    <location>
        <begin position="1175"/>
        <end position="1290"/>
    </location>
</feature>
<reference evidence="13" key="1">
    <citation type="submission" date="2017-04" db="EMBL/GenBank/DDBJ databases">
        <title>Function of individual gut microbiota members based on whole genome sequencing of pure cultures obtained from chicken caecum.</title>
        <authorList>
            <person name="Medvecky M."/>
            <person name="Cejkova D."/>
            <person name="Polansky O."/>
            <person name="Karasova D."/>
            <person name="Kubasova T."/>
            <person name="Cizek A."/>
            <person name="Rychlik I."/>
        </authorList>
    </citation>
    <scope>NUCLEOTIDE SEQUENCE [LARGE SCALE GENOMIC DNA]</scope>
    <source>
        <strain evidence="13">An43</strain>
    </source>
</reference>
<dbReference type="SUPFAM" id="SSF63829">
    <property type="entry name" value="Calcium-dependent phosphotriesterase"/>
    <property type="match status" value="4"/>
</dbReference>
<dbReference type="FunFam" id="2.60.40.10:FF:000791">
    <property type="entry name" value="Two-component system sensor histidine kinase/response regulator"/>
    <property type="match status" value="1"/>
</dbReference>
<dbReference type="InterPro" id="IPR005467">
    <property type="entry name" value="His_kinase_dom"/>
</dbReference>
<evidence type="ECO:0000256" key="8">
    <source>
        <dbReference type="SAM" id="SignalP"/>
    </source>
</evidence>
<dbReference type="InterPro" id="IPR003661">
    <property type="entry name" value="HisK_dim/P_dom"/>
</dbReference>
<dbReference type="Pfam" id="PF07494">
    <property type="entry name" value="Reg_prop"/>
    <property type="match status" value="4"/>
</dbReference>
<dbReference type="SMART" id="SM00342">
    <property type="entry name" value="HTH_ARAC"/>
    <property type="match status" value="1"/>
</dbReference>
<dbReference type="PROSITE" id="PS50109">
    <property type="entry name" value="HIS_KIN"/>
    <property type="match status" value="1"/>
</dbReference>
<feature type="domain" description="HTH araC/xylS-type" evidence="9">
    <location>
        <begin position="1322"/>
        <end position="1421"/>
    </location>
</feature>
<dbReference type="InterPro" id="IPR003594">
    <property type="entry name" value="HATPase_dom"/>
</dbReference>
<keyword evidence="12" id="KW-0808">Transferase</keyword>
<keyword evidence="5" id="KW-0238">DNA-binding</keyword>
<evidence type="ECO:0000259" key="11">
    <source>
        <dbReference type="PROSITE" id="PS50110"/>
    </source>
</evidence>
<sequence>MYKVLFILIILVSATQGLASNILDITTITDRNGLSQNTVRCMMQDSQGFMWLGTINGLNRYNGRDFTVIHPQLDGFSRSSDSRISGVLEDRNGFIWIQTYSHNLFCYDPRLEKMVDYAPMDSIKIFSQVKILSNGDIWLHGKKGCCRVRYINGEMVAWKPNNNTLADRLVKFVFEDSRGRVWIATEKELFQVTGNEVVSMYSGATFYTVQEIDNLYFVGENGVVVFDNKKSKFLPTIAIPQMKKILYAYSSLLNDGLLMLTTNERIYILDTKTRKWLPAAAFFQGKELYRANIISDNKGHIWVYNKTGILWRHHLDNTFKPIKVMSPEVLSLINQERYTIYHDSRGIIWIATFGNGLFAIDDNAGKLQHYTITEGLPTNYLLCMGEDKSREIWIGTELRGAAKISPTNYSFDLYYPAPDGKTERDNAVRLIYEDADRNYWFGTRDGNLHICDDDLHQLYEHRIEGGLPFTIAEDTLGRKWLGTKGGGLFVFSPNGDRVIEKHILHDQVSQASSSNNIFTVLRDNKNRMWLATFGGGLHLAEYNQGKIDFRQFKFGSEHFDMMRSMIQDKEGLIWCGTNDGIVVFDPDELLLDETKYRVLHVHFYNKELSGYDEVKVIYEDSKGYIWLGTTGGGLHLLVRQPNLEQSVFKHFGEDNGLSNGTVQAILEDDAGEIWVSTENGISRFNIATERFENFVYSNSKHTVVFNELSCWKKSNGELMFGSYNGVYTFNPSKMKFDTYAPQVLITGLQINGNSVYPGTQDSPLSRSIVDTRKIVLEYGQNSFNLECTMLNYHASELNQYAYYLDGYEKSWNRSSQNNVAAYRNVPSGAYVFKVKGCNSLGVWSEQETELEIVVLPPWWRSGKAILVYIVFGLIIVYLVSRIILKMHRLNTAVAVEKQLTEYKLRFFTNISHEFRTPLTIIKGAIEDMSNRKEVASLAGQQLTLLSKSSNRLMRLIDQLLEFRRLQNDKMELKLERTDIEKFFYDIYLTFNDIAEKKHIEYLFESNVGKRSMLLDRSKMDKIAYNLLSNAFKNTPAGGRILLSLNLLESTDRLLIAVSDNGPGVPADKQKMLFVRFEQIHYTSGGTGIGLHLTSELAKVHKGNVAYENSVWGGACFSVTIPFSDQNYDEADIIDTTISTSNAGQNTELITDSLLTMEKAAELLEASVDKPFKEYKVMVIDDDEDVRGLIKMQLGKYFTVSTAINGAEGLEKLAEEQPDLVICDIMMPEMDGIEFTKRLKSSFDISHIPVILLTAYSSEEHQLKGIQAGADSYITKPFSVRYLLARVVKLIEQREKLQRKFVAEPGVSKPLISTTERDKAFMDKIHLIIEKNMGNTEFKLEAYASSLGVGRTIFFGKMKSLVGYSPNEYVRILRMKKAAELLLTTRQNISEISYQVGINDPFYFSRCFKESFGKSPSQYRKDMVKDDNEEVTE</sequence>
<dbReference type="InterPro" id="IPR036097">
    <property type="entry name" value="HisK_dim/P_sf"/>
</dbReference>
<accession>A0A1Y3YV24</accession>
<evidence type="ECO:0000313" key="13">
    <source>
        <dbReference type="Proteomes" id="UP000195386"/>
    </source>
</evidence>
<dbReference type="Gene3D" id="3.40.50.2300">
    <property type="match status" value="1"/>
</dbReference>
<dbReference type="InterPro" id="IPR018062">
    <property type="entry name" value="HTH_AraC-typ_CS"/>
</dbReference>
<dbReference type="CDD" id="cd00082">
    <property type="entry name" value="HisKA"/>
    <property type="match status" value="1"/>
</dbReference>
<dbReference type="FunFam" id="1.10.287.130:FF:000045">
    <property type="entry name" value="Two-component system sensor histidine kinase/response regulator"/>
    <property type="match status" value="1"/>
</dbReference>
<dbReference type="InterPro" id="IPR004358">
    <property type="entry name" value="Sig_transdc_His_kin-like_C"/>
</dbReference>
<keyword evidence="6" id="KW-0804">Transcription</keyword>
<dbReference type="PROSITE" id="PS01124">
    <property type="entry name" value="HTH_ARAC_FAMILY_2"/>
    <property type="match status" value="1"/>
</dbReference>
<dbReference type="SMART" id="SM00448">
    <property type="entry name" value="REC"/>
    <property type="match status" value="1"/>
</dbReference>
<comment type="catalytic activity">
    <reaction evidence="1">
        <text>ATP + protein L-histidine = ADP + protein N-phospho-L-histidine.</text>
        <dbReference type="EC" id="2.7.13.3"/>
    </reaction>
</comment>
<keyword evidence="12" id="KW-0418">Kinase</keyword>
<dbReference type="InterPro" id="IPR018060">
    <property type="entry name" value="HTH_AraC"/>
</dbReference>
<dbReference type="EMBL" id="NFII01000004">
    <property type="protein sequence ID" value="OUO01714.1"/>
    <property type="molecule type" value="Genomic_DNA"/>
</dbReference>
<evidence type="ECO:0000259" key="10">
    <source>
        <dbReference type="PROSITE" id="PS50109"/>
    </source>
</evidence>
<dbReference type="SUPFAM" id="SSF46689">
    <property type="entry name" value="Homeodomain-like"/>
    <property type="match status" value="1"/>
</dbReference>
<protein>
    <recommendedName>
        <fullName evidence="2">histidine kinase</fullName>
        <ecNumber evidence="2">2.7.13.3</ecNumber>
    </recommendedName>
</protein>
<dbReference type="InterPro" id="IPR011006">
    <property type="entry name" value="CheY-like_superfamily"/>
</dbReference>
<evidence type="ECO:0000256" key="1">
    <source>
        <dbReference type="ARBA" id="ARBA00000085"/>
    </source>
</evidence>
<feature type="domain" description="Histidine kinase" evidence="10">
    <location>
        <begin position="909"/>
        <end position="1124"/>
    </location>
</feature>
<evidence type="ECO:0000256" key="6">
    <source>
        <dbReference type="ARBA" id="ARBA00023163"/>
    </source>
</evidence>
<evidence type="ECO:0000256" key="2">
    <source>
        <dbReference type="ARBA" id="ARBA00012438"/>
    </source>
</evidence>
<dbReference type="Gene3D" id="1.10.10.60">
    <property type="entry name" value="Homeodomain-like"/>
    <property type="match status" value="1"/>
</dbReference>
<dbReference type="Gene3D" id="2.60.40.10">
    <property type="entry name" value="Immunoglobulins"/>
    <property type="match status" value="1"/>
</dbReference>
<dbReference type="RefSeq" id="WP_087425696.1">
    <property type="nucleotide sequence ID" value="NZ_CATZGC010000003.1"/>
</dbReference>
<dbReference type="PRINTS" id="PR00344">
    <property type="entry name" value="BCTRLSENSOR"/>
</dbReference>
<dbReference type="SMART" id="SM00387">
    <property type="entry name" value="HATPase_c"/>
    <property type="match status" value="1"/>
</dbReference>
<evidence type="ECO:0000313" key="12">
    <source>
        <dbReference type="EMBL" id="OUO01714.1"/>
    </source>
</evidence>
<dbReference type="SUPFAM" id="SSF47384">
    <property type="entry name" value="Homodimeric domain of signal transducing histidine kinase"/>
    <property type="match status" value="1"/>
</dbReference>
<organism evidence="12 13">
    <name type="scientific">Bacteroides clarus</name>
    <dbReference type="NCBI Taxonomy" id="626929"/>
    <lineage>
        <taxon>Bacteria</taxon>
        <taxon>Pseudomonadati</taxon>
        <taxon>Bacteroidota</taxon>
        <taxon>Bacteroidia</taxon>
        <taxon>Bacteroidales</taxon>
        <taxon>Bacteroidaceae</taxon>
        <taxon>Bacteroides</taxon>
    </lineage>
</organism>
<dbReference type="Pfam" id="PF00512">
    <property type="entry name" value="HisKA"/>
    <property type="match status" value="1"/>
</dbReference>
<name>A0A1Y3YV24_9BACE</name>
<dbReference type="GO" id="GO:0043565">
    <property type="term" value="F:sequence-specific DNA binding"/>
    <property type="evidence" value="ECO:0007669"/>
    <property type="project" value="InterPro"/>
</dbReference>
<dbReference type="InterPro" id="IPR001789">
    <property type="entry name" value="Sig_transdc_resp-reg_receiver"/>
</dbReference>
<dbReference type="InterPro" id="IPR011123">
    <property type="entry name" value="Y_Y_Y"/>
</dbReference>
<dbReference type="GO" id="GO:0000155">
    <property type="term" value="F:phosphorelay sensor kinase activity"/>
    <property type="evidence" value="ECO:0007669"/>
    <property type="project" value="InterPro"/>
</dbReference>
<dbReference type="PROSITE" id="PS50110">
    <property type="entry name" value="RESPONSE_REGULATORY"/>
    <property type="match status" value="1"/>
</dbReference>
<dbReference type="PANTHER" id="PTHR43547:SF2">
    <property type="entry name" value="HYBRID SIGNAL TRANSDUCTION HISTIDINE KINASE C"/>
    <property type="match status" value="1"/>
</dbReference>